<gene>
    <name evidence="1" type="ORF">SAMN02983003_1058</name>
</gene>
<organism evidence="1 2">
    <name type="scientific">Devosia enhydra</name>
    <dbReference type="NCBI Taxonomy" id="665118"/>
    <lineage>
        <taxon>Bacteria</taxon>
        <taxon>Pseudomonadati</taxon>
        <taxon>Pseudomonadota</taxon>
        <taxon>Alphaproteobacteria</taxon>
        <taxon>Hyphomicrobiales</taxon>
        <taxon>Devosiaceae</taxon>
        <taxon>Devosia</taxon>
    </lineage>
</organism>
<dbReference type="Proteomes" id="UP000183447">
    <property type="component" value="Unassembled WGS sequence"/>
</dbReference>
<evidence type="ECO:0000313" key="1">
    <source>
        <dbReference type="EMBL" id="SFZ82403.1"/>
    </source>
</evidence>
<proteinExistence type="predicted"/>
<sequence length="83" mass="9186">MSQSLGKKMLPLSPERFDQLLAPRPSSPVIWGAKRIADRIGRSEDFVRRTLVHLPGSPVQRRGRNLCALDAELLAFFGANGKS</sequence>
<protein>
    <submittedName>
        <fullName evidence="1">Uncharacterized protein</fullName>
    </submittedName>
</protein>
<dbReference type="STRING" id="665118.SAMN02983003_1058"/>
<dbReference type="AlphaFoldDB" id="A0A1K2HV09"/>
<reference evidence="1 2" key="1">
    <citation type="submission" date="2016-11" db="EMBL/GenBank/DDBJ databases">
        <authorList>
            <person name="Jaros S."/>
            <person name="Januszkiewicz K."/>
            <person name="Wedrychowicz H."/>
        </authorList>
    </citation>
    <scope>NUCLEOTIDE SEQUENCE [LARGE SCALE GENOMIC DNA]</scope>
    <source>
        <strain evidence="1 2">ATCC 23634</strain>
    </source>
</reference>
<evidence type="ECO:0000313" key="2">
    <source>
        <dbReference type="Proteomes" id="UP000183447"/>
    </source>
</evidence>
<dbReference type="EMBL" id="FPKU01000001">
    <property type="protein sequence ID" value="SFZ82403.1"/>
    <property type="molecule type" value="Genomic_DNA"/>
</dbReference>
<name>A0A1K2HV09_9HYPH</name>
<keyword evidence="2" id="KW-1185">Reference proteome</keyword>
<accession>A0A1K2HV09</accession>